<evidence type="ECO:0000256" key="1">
    <source>
        <dbReference type="SAM" id="Phobius"/>
    </source>
</evidence>
<gene>
    <name evidence="2" type="ORF">K5L01_02445</name>
</gene>
<name>A0ABT0SDX5_9GAMM</name>
<feature type="transmembrane region" description="Helical" evidence="1">
    <location>
        <begin position="177"/>
        <end position="196"/>
    </location>
</feature>
<keyword evidence="1" id="KW-0812">Transmembrane</keyword>
<evidence type="ECO:0000313" key="3">
    <source>
        <dbReference type="Proteomes" id="UP001431235"/>
    </source>
</evidence>
<dbReference type="EMBL" id="JAIKTS010000001">
    <property type="protein sequence ID" value="MCL7713520.1"/>
    <property type="molecule type" value="Genomic_DNA"/>
</dbReference>
<sequence length="198" mass="21109">MMWKQMVRLAGPAAVLSWLVALATFGARLPDYDQMRHPVSLLGAAGVPGADAFNLFGFLLPGALAVLACVGLLLRMPAGTPRALRVAAQMLLLSGLAFAAMGVFPLDAGDIGNRASQVHASLWLFWLVAFCTGAGALWLGARGQRGWRPLARLGLACALWMLCSAFLFNHVMPAAMAQRLAFLAWALWLALAARLLPD</sequence>
<dbReference type="Pfam" id="PF06197">
    <property type="entry name" value="DUF998"/>
    <property type="match status" value="1"/>
</dbReference>
<accession>A0ABT0SDX5</accession>
<dbReference type="InterPro" id="IPR009339">
    <property type="entry name" value="DUF998"/>
</dbReference>
<reference evidence="2 3" key="1">
    <citation type="submission" date="2021-08" db="EMBL/GenBank/DDBJ databases">
        <title>Novel members of of the genus Stenotrophomonas from differernt environment.</title>
        <authorList>
            <person name="Deng Y."/>
        </authorList>
    </citation>
    <scope>NUCLEOTIDE SEQUENCE [LARGE SCALE GENOMIC DNA]</scope>
    <source>
        <strain evidence="2 3">CPCC 101365</strain>
    </source>
</reference>
<evidence type="ECO:0000313" key="2">
    <source>
        <dbReference type="EMBL" id="MCL7713520.1"/>
    </source>
</evidence>
<feature type="transmembrane region" description="Helical" evidence="1">
    <location>
        <begin position="153"/>
        <end position="171"/>
    </location>
</feature>
<feature type="transmembrane region" description="Helical" evidence="1">
    <location>
        <begin position="118"/>
        <end position="141"/>
    </location>
</feature>
<keyword evidence="3" id="KW-1185">Reference proteome</keyword>
<proteinExistence type="predicted"/>
<protein>
    <submittedName>
        <fullName evidence="2">DUF998 domain-containing protein</fullName>
    </submittedName>
</protein>
<comment type="caution">
    <text evidence="2">The sequence shown here is derived from an EMBL/GenBank/DDBJ whole genome shotgun (WGS) entry which is preliminary data.</text>
</comment>
<organism evidence="2 3">
    <name type="scientific">Stenotrophomonas mori</name>
    <dbReference type="NCBI Taxonomy" id="2871096"/>
    <lineage>
        <taxon>Bacteria</taxon>
        <taxon>Pseudomonadati</taxon>
        <taxon>Pseudomonadota</taxon>
        <taxon>Gammaproteobacteria</taxon>
        <taxon>Lysobacterales</taxon>
        <taxon>Lysobacteraceae</taxon>
        <taxon>Stenotrophomonas</taxon>
    </lineage>
</organism>
<keyword evidence="1" id="KW-0472">Membrane</keyword>
<dbReference type="Proteomes" id="UP001431235">
    <property type="component" value="Unassembled WGS sequence"/>
</dbReference>
<feature type="transmembrane region" description="Helical" evidence="1">
    <location>
        <begin position="52"/>
        <end position="74"/>
    </location>
</feature>
<keyword evidence="1" id="KW-1133">Transmembrane helix</keyword>
<feature type="transmembrane region" description="Helical" evidence="1">
    <location>
        <begin position="86"/>
        <end position="106"/>
    </location>
</feature>